<dbReference type="OrthoDB" id="3542212at2759"/>
<gene>
    <name evidence="1" type="ORF">CBYS24578_00007201</name>
</gene>
<organism evidence="1 2">
    <name type="scientific">Clonostachys byssicola</name>
    <dbReference type="NCBI Taxonomy" id="160290"/>
    <lineage>
        <taxon>Eukaryota</taxon>
        <taxon>Fungi</taxon>
        <taxon>Dikarya</taxon>
        <taxon>Ascomycota</taxon>
        <taxon>Pezizomycotina</taxon>
        <taxon>Sordariomycetes</taxon>
        <taxon>Hypocreomycetidae</taxon>
        <taxon>Hypocreales</taxon>
        <taxon>Bionectriaceae</taxon>
        <taxon>Clonostachys</taxon>
    </lineage>
</organism>
<sequence length="236" mass="26757">MHISVLCYIYLHQSPIPEEFLDQLGRLLDSQDRFCIEYIKKLSGPVHPALSAHRGLAVAEDEDRSGLIVASSMWPSAEACQEWFTSKTGVELVDGMSAFHDAERLDIVMVDGVFIHEEESEENSALMEAQRVEITRWRVNLNDKERFQSAFDALEQQKLKSGKQSNIWSAWQLDSWPARPDSDTIKVFVMIAKCEDDSREDGSVEEKACEDVAISVEKKFWTPTSLGFGPSRKSKL</sequence>
<comment type="caution">
    <text evidence="1">The sequence shown here is derived from an EMBL/GenBank/DDBJ whole genome shotgun (WGS) entry which is preliminary data.</text>
</comment>
<dbReference type="EMBL" id="CABFNO020001476">
    <property type="protein sequence ID" value="CAG9990975.1"/>
    <property type="molecule type" value="Genomic_DNA"/>
</dbReference>
<dbReference type="AlphaFoldDB" id="A0A9N9UNS7"/>
<protein>
    <submittedName>
        <fullName evidence="1">Uncharacterized protein</fullName>
    </submittedName>
</protein>
<accession>A0A9N9UNS7</accession>
<evidence type="ECO:0000313" key="1">
    <source>
        <dbReference type="EMBL" id="CAG9990975.1"/>
    </source>
</evidence>
<evidence type="ECO:0000313" key="2">
    <source>
        <dbReference type="Proteomes" id="UP000754883"/>
    </source>
</evidence>
<dbReference type="Proteomes" id="UP000754883">
    <property type="component" value="Unassembled WGS sequence"/>
</dbReference>
<proteinExistence type="predicted"/>
<reference evidence="1 2" key="2">
    <citation type="submission" date="2021-10" db="EMBL/GenBank/DDBJ databases">
        <authorList>
            <person name="Piombo E."/>
        </authorList>
    </citation>
    <scope>NUCLEOTIDE SEQUENCE [LARGE SCALE GENOMIC DNA]</scope>
</reference>
<keyword evidence="2" id="KW-1185">Reference proteome</keyword>
<reference evidence="2" key="1">
    <citation type="submission" date="2019-06" db="EMBL/GenBank/DDBJ databases">
        <authorList>
            <person name="Broberg M."/>
        </authorList>
    </citation>
    <scope>NUCLEOTIDE SEQUENCE [LARGE SCALE GENOMIC DNA]</scope>
</reference>
<name>A0A9N9UNS7_9HYPO</name>